<evidence type="ECO:0008006" key="4">
    <source>
        <dbReference type="Google" id="ProtNLM"/>
    </source>
</evidence>
<dbReference type="Proteomes" id="UP001321580">
    <property type="component" value="Unassembled WGS sequence"/>
</dbReference>
<gene>
    <name evidence="2" type="ORF">QLQ15_05430</name>
</gene>
<evidence type="ECO:0000313" key="3">
    <source>
        <dbReference type="Proteomes" id="UP001321580"/>
    </source>
</evidence>
<keyword evidence="3" id="KW-1185">Reference proteome</keyword>
<accession>A0ABT6XEJ0</accession>
<comment type="caution">
    <text evidence="2">The sequence shown here is derived from an EMBL/GenBank/DDBJ whole genome shotgun (WGS) entry which is preliminary data.</text>
</comment>
<evidence type="ECO:0000313" key="2">
    <source>
        <dbReference type="EMBL" id="MDI9238353.1"/>
    </source>
</evidence>
<dbReference type="RefSeq" id="WP_283211822.1">
    <property type="nucleotide sequence ID" value="NZ_JASGBI010000001.1"/>
</dbReference>
<dbReference type="PROSITE" id="PS51257">
    <property type="entry name" value="PROKAR_LIPOPROTEIN"/>
    <property type="match status" value="1"/>
</dbReference>
<evidence type="ECO:0000256" key="1">
    <source>
        <dbReference type="SAM" id="MobiDB-lite"/>
    </source>
</evidence>
<name>A0ABT6XEJ0_9GAMM</name>
<sequence>MSRTLLCAMTLLVLMAGCSKPKPPEKERPVEPQATQMRDAMQAPVEQARKAQEEAKAAAEAQRAAIDAATSTDGG</sequence>
<feature type="region of interest" description="Disordered" evidence="1">
    <location>
        <begin position="18"/>
        <end position="75"/>
    </location>
</feature>
<dbReference type="EMBL" id="JASGBI010000001">
    <property type="protein sequence ID" value="MDI9238353.1"/>
    <property type="molecule type" value="Genomic_DNA"/>
</dbReference>
<feature type="compositionally biased region" description="Basic and acidic residues" evidence="1">
    <location>
        <begin position="47"/>
        <end position="57"/>
    </location>
</feature>
<proteinExistence type="predicted"/>
<reference evidence="2 3" key="1">
    <citation type="submission" date="2023-05" db="EMBL/GenBank/DDBJ databases">
        <title>Lysobacter sp. strain LF1 Genome sequencing and assembly.</title>
        <authorList>
            <person name="Jung Y."/>
        </authorList>
    </citation>
    <scope>NUCLEOTIDE SEQUENCE [LARGE SCALE GENOMIC DNA]</scope>
    <source>
        <strain evidence="2 3">LF1</strain>
    </source>
</reference>
<protein>
    <recommendedName>
        <fullName evidence="4">Lipoprotein</fullName>
    </recommendedName>
</protein>
<organism evidence="2 3">
    <name type="scientific">Lysobacter stagni</name>
    <dbReference type="NCBI Taxonomy" id="3045172"/>
    <lineage>
        <taxon>Bacteria</taxon>
        <taxon>Pseudomonadati</taxon>
        <taxon>Pseudomonadota</taxon>
        <taxon>Gammaproteobacteria</taxon>
        <taxon>Lysobacterales</taxon>
        <taxon>Lysobacteraceae</taxon>
        <taxon>Lysobacter</taxon>
    </lineage>
</organism>